<proteinExistence type="predicted"/>
<dbReference type="PROSITE" id="PS00108">
    <property type="entry name" value="PROTEIN_KINASE_ST"/>
    <property type="match status" value="1"/>
</dbReference>
<name>A0A396JBA8_MEDTR</name>
<dbReference type="Proteomes" id="UP000265566">
    <property type="component" value="Chromosome 2"/>
</dbReference>
<sequence>MYIDSVVVERNDSQPPLDWTMRKNIAVGSARGIAYLHYSYDPPKIIHRDVKAANIFFF</sequence>
<feature type="domain" description="Protein kinase" evidence="4">
    <location>
        <begin position="1"/>
        <end position="58"/>
    </location>
</feature>
<keyword evidence="2" id="KW-0547">Nucleotide-binding</keyword>
<keyword evidence="5" id="KW-0808">Transferase</keyword>
<organism evidence="5 6">
    <name type="scientific">Medicago truncatula</name>
    <name type="common">Barrel medic</name>
    <name type="synonym">Medicago tribuloides</name>
    <dbReference type="NCBI Taxonomy" id="3880"/>
    <lineage>
        <taxon>Eukaryota</taxon>
        <taxon>Viridiplantae</taxon>
        <taxon>Streptophyta</taxon>
        <taxon>Embryophyta</taxon>
        <taxon>Tracheophyta</taxon>
        <taxon>Spermatophyta</taxon>
        <taxon>Magnoliopsida</taxon>
        <taxon>eudicotyledons</taxon>
        <taxon>Gunneridae</taxon>
        <taxon>Pentapetalae</taxon>
        <taxon>rosids</taxon>
        <taxon>fabids</taxon>
        <taxon>Fabales</taxon>
        <taxon>Fabaceae</taxon>
        <taxon>Papilionoideae</taxon>
        <taxon>50 kb inversion clade</taxon>
        <taxon>NPAAA clade</taxon>
        <taxon>Hologalegina</taxon>
        <taxon>IRL clade</taxon>
        <taxon>Trifolieae</taxon>
        <taxon>Medicago</taxon>
    </lineage>
</organism>
<keyword evidence="3" id="KW-0067">ATP-binding</keyword>
<gene>
    <name evidence="5" type="ORF">MtrunA17_Chr2g0303351</name>
</gene>
<dbReference type="InterPro" id="IPR011009">
    <property type="entry name" value="Kinase-like_dom_sf"/>
</dbReference>
<accession>A0A396JBA8</accession>
<evidence type="ECO:0000313" key="6">
    <source>
        <dbReference type="Proteomes" id="UP000265566"/>
    </source>
</evidence>
<evidence type="ECO:0000256" key="2">
    <source>
        <dbReference type="ARBA" id="ARBA00022741"/>
    </source>
</evidence>
<protein>
    <submittedName>
        <fullName evidence="5">Putative transferase</fullName>
        <ecNumber evidence="5">2.7.-.-</ecNumber>
    </submittedName>
</protein>
<dbReference type="PANTHER" id="PTHR47989:SF62">
    <property type="entry name" value="OS05G0423500 PROTEIN"/>
    <property type="match status" value="1"/>
</dbReference>
<dbReference type="Gramene" id="rna9766">
    <property type="protein sequence ID" value="RHN73881.1"/>
    <property type="gene ID" value="gene9766"/>
</dbReference>
<dbReference type="SUPFAM" id="SSF56112">
    <property type="entry name" value="Protein kinase-like (PK-like)"/>
    <property type="match status" value="1"/>
</dbReference>
<evidence type="ECO:0000256" key="3">
    <source>
        <dbReference type="ARBA" id="ARBA00022840"/>
    </source>
</evidence>
<evidence type="ECO:0000256" key="1">
    <source>
        <dbReference type="ARBA" id="ARBA00022527"/>
    </source>
</evidence>
<dbReference type="Gene3D" id="1.10.510.10">
    <property type="entry name" value="Transferase(Phosphotransferase) domain 1"/>
    <property type="match status" value="1"/>
</dbReference>
<dbReference type="InterPro" id="IPR008271">
    <property type="entry name" value="Ser/Thr_kinase_AS"/>
</dbReference>
<reference evidence="6" key="1">
    <citation type="journal article" date="2018" name="Nat. Plants">
        <title>Whole-genome landscape of Medicago truncatula symbiotic genes.</title>
        <authorList>
            <person name="Pecrix Y."/>
            <person name="Staton S.E."/>
            <person name="Sallet E."/>
            <person name="Lelandais-Briere C."/>
            <person name="Moreau S."/>
            <person name="Carrere S."/>
            <person name="Blein T."/>
            <person name="Jardinaud M.F."/>
            <person name="Latrasse D."/>
            <person name="Zouine M."/>
            <person name="Zahm M."/>
            <person name="Kreplak J."/>
            <person name="Mayjonade B."/>
            <person name="Satge C."/>
            <person name="Perez M."/>
            <person name="Cauet S."/>
            <person name="Marande W."/>
            <person name="Chantry-Darmon C."/>
            <person name="Lopez-Roques C."/>
            <person name="Bouchez O."/>
            <person name="Berard A."/>
            <person name="Debelle F."/>
            <person name="Munos S."/>
            <person name="Bendahmane A."/>
            <person name="Berges H."/>
            <person name="Niebel A."/>
            <person name="Buitink J."/>
            <person name="Frugier F."/>
            <person name="Benhamed M."/>
            <person name="Crespi M."/>
            <person name="Gouzy J."/>
            <person name="Gamas P."/>
        </authorList>
    </citation>
    <scope>NUCLEOTIDE SEQUENCE [LARGE SCALE GENOMIC DNA]</scope>
    <source>
        <strain evidence="6">cv. Jemalong A17</strain>
    </source>
</reference>
<dbReference type="PROSITE" id="PS50011">
    <property type="entry name" value="PROTEIN_KINASE_DOM"/>
    <property type="match status" value="1"/>
</dbReference>
<dbReference type="PANTHER" id="PTHR47989">
    <property type="entry name" value="OS01G0750732 PROTEIN"/>
    <property type="match status" value="1"/>
</dbReference>
<comment type="caution">
    <text evidence="5">The sequence shown here is derived from an EMBL/GenBank/DDBJ whole genome shotgun (WGS) entry which is preliminary data.</text>
</comment>
<evidence type="ECO:0000313" key="5">
    <source>
        <dbReference type="EMBL" id="RHN73881.1"/>
    </source>
</evidence>
<dbReference type="GO" id="GO:0005524">
    <property type="term" value="F:ATP binding"/>
    <property type="evidence" value="ECO:0007669"/>
    <property type="project" value="UniProtKB-KW"/>
</dbReference>
<dbReference type="EC" id="2.7.-.-" evidence="5"/>
<dbReference type="GO" id="GO:0004674">
    <property type="term" value="F:protein serine/threonine kinase activity"/>
    <property type="evidence" value="ECO:0007669"/>
    <property type="project" value="UniProtKB-KW"/>
</dbReference>
<dbReference type="EMBL" id="PSQE01000002">
    <property type="protein sequence ID" value="RHN73881.1"/>
    <property type="molecule type" value="Genomic_DNA"/>
</dbReference>
<keyword evidence="1" id="KW-0418">Kinase</keyword>
<dbReference type="AlphaFoldDB" id="A0A396JBA8"/>
<evidence type="ECO:0000259" key="4">
    <source>
        <dbReference type="PROSITE" id="PS50011"/>
    </source>
</evidence>
<dbReference type="InterPro" id="IPR000719">
    <property type="entry name" value="Prot_kinase_dom"/>
</dbReference>
<keyword evidence="1" id="KW-0723">Serine/threonine-protein kinase</keyword>